<evidence type="ECO:0000313" key="5">
    <source>
        <dbReference type="Proteomes" id="UP001185927"/>
    </source>
</evidence>
<reference evidence="4 5" key="1">
    <citation type="submission" date="2023-10" db="EMBL/GenBank/DDBJ databases">
        <title>Development of a sustainable strategy for remediation of hydrocarbon-contaminated territories based on the waste exchange concept.</title>
        <authorList>
            <person name="Krivoruchko A."/>
        </authorList>
    </citation>
    <scope>NUCLEOTIDE SEQUENCE [LARGE SCALE GENOMIC DNA]</scope>
    <source>
        <strain evidence="4 5">IEGM 1203</strain>
    </source>
</reference>
<protein>
    <submittedName>
        <fullName evidence="4">NAD(P)-dependent oxidoreductase</fullName>
    </submittedName>
</protein>
<dbReference type="PANTHER" id="PTHR43333:SF1">
    <property type="entry name" value="D-ISOMER SPECIFIC 2-HYDROXYACID DEHYDROGENASE NAD-BINDING DOMAIN-CONTAINING PROTEIN"/>
    <property type="match status" value="1"/>
</dbReference>
<dbReference type="InterPro" id="IPR036291">
    <property type="entry name" value="NAD(P)-bd_dom_sf"/>
</dbReference>
<dbReference type="EMBL" id="JAWLKB010000034">
    <property type="protein sequence ID" value="MDV6271203.1"/>
    <property type="molecule type" value="Genomic_DNA"/>
</dbReference>
<organism evidence="4 5">
    <name type="scientific">Rhodococcus globerulus</name>
    <dbReference type="NCBI Taxonomy" id="33008"/>
    <lineage>
        <taxon>Bacteria</taxon>
        <taxon>Bacillati</taxon>
        <taxon>Actinomycetota</taxon>
        <taxon>Actinomycetes</taxon>
        <taxon>Mycobacteriales</taxon>
        <taxon>Nocardiaceae</taxon>
        <taxon>Rhodococcus</taxon>
    </lineage>
</organism>
<accession>A0ABU4C491</accession>
<keyword evidence="5" id="KW-1185">Reference proteome</keyword>
<dbReference type="PANTHER" id="PTHR43333">
    <property type="entry name" value="2-HACID_DH_C DOMAIN-CONTAINING PROTEIN"/>
    <property type="match status" value="1"/>
</dbReference>
<dbReference type="SUPFAM" id="SSF51735">
    <property type="entry name" value="NAD(P)-binding Rossmann-fold domains"/>
    <property type="match status" value="1"/>
</dbReference>
<dbReference type="Gene3D" id="3.40.50.720">
    <property type="entry name" value="NAD(P)-binding Rossmann-like Domain"/>
    <property type="match status" value="2"/>
</dbReference>
<evidence type="ECO:0000259" key="3">
    <source>
        <dbReference type="Pfam" id="PF02826"/>
    </source>
</evidence>
<name>A0ABU4C491_RHOGO</name>
<evidence type="ECO:0000256" key="2">
    <source>
        <dbReference type="ARBA" id="ARBA00023027"/>
    </source>
</evidence>
<keyword evidence="1" id="KW-0560">Oxidoreductase</keyword>
<gene>
    <name evidence="4" type="ORF">R3Q16_31765</name>
</gene>
<evidence type="ECO:0000256" key="1">
    <source>
        <dbReference type="ARBA" id="ARBA00023002"/>
    </source>
</evidence>
<dbReference type="Pfam" id="PF02826">
    <property type="entry name" value="2-Hacid_dh_C"/>
    <property type="match status" value="1"/>
</dbReference>
<keyword evidence="2" id="KW-0520">NAD</keyword>
<evidence type="ECO:0000313" key="4">
    <source>
        <dbReference type="EMBL" id="MDV6271203.1"/>
    </source>
</evidence>
<dbReference type="Proteomes" id="UP001185927">
    <property type="component" value="Unassembled WGS sequence"/>
</dbReference>
<comment type="caution">
    <text evidence="4">The sequence shown here is derived from an EMBL/GenBank/DDBJ whole genome shotgun (WGS) entry which is preliminary data.</text>
</comment>
<sequence length="318" mass="33098">MPPTPLTIVNQLGPGIGDRLRAALPDHNVVDQAWNQGAPLPPEATVLFAAPKIPAGDDGSVNTGWAAQLDWIHVASAGIDGIPPALLTSRLATCGRGIQAAPIADWVLAVMLARKRGIPKVWVHEPTTDVGPLIEGLGAVGGTTLGLIGFGEIGRAVAERALPFGYRVLATRRSIAPSAVDGVTTAPLDYVLSQSDVLVVAAPATAHTRGLLDADTLALVKPGVHLINVARGELIDHEALAAALESGVVGYATLDATEPEPLPAGHPFYSHPAVDISPHISWADPRTIPGTIDRFVDNVQSYLRSEPLLGVVDPAKGY</sequence>
<feature type="domain" description="D-isomer specific 2-hydroxyacid dehydrogenase NAD-binding" evidence="3">
    <location>
        <begin position="139"/>
        <end position="281"/>
    </location>
</feature>
<dbReference type="RefSeq" id="WP_317545664.1">
    <property type="nucleotide sequence ID" value="NZ_JAWLKB010000034.1"/>
</dbReference>
<dbReference type="InterPro" id="IPR006140">
    <property type="entry name" value="D-isomer_DH_NAD-bd"/>
</dbReference>
<proteinExistence type="predicted"/>